<dbReference type="Pfam" id="PF18932">
    <property type="entry name" value="DUF5681"/>
    <property type="match status" value="1"/>
</dbReference>
<evidence type="ECO:0000313" key="3">
    <source>
        <dbReference type="EMBL" id="CAB4165925.1"/>
    </source>
</evidence>
<protein>
    <recommendedName>
        <fullName evidence="2">DUF5681 domain-containing protein</fullName>
    </recommendedName>
</protein>
<sequence>MDVLQVSPADHAPPAQPARPPKRDTRWKPGQSANPAGKPKGTVSKVTRTIKDAIEMACAPGACHPEGLAGWLVERAQGGVQDRQIFAGLVAKALPAQLQASVQHGGVVVQLGWLQGRSVGRNGTVTAQSALTDAQVIDVTEETDEHLRVGHTQSGLEGAAGQGGDASAATVPTPHPP</sequence>
<proteinExistence type="predicted"/>
<name>A0A6J5PA05_9CAUD</name>
<dbReference type="InterPro" id="IPR043736">
    <property type="entry name" value="DUF5681"/>
</dbReference>
<accession>A0A6J5PA05</accession>
<feature type="region of interest" description="Disordered" evidence="1">
    <location>
        <begin position="1"/>
        <end position="44"/>
    </location>
</feature>
<reference evidence="3" key="1">
    <citation type="submission" date="2020-04" db="EMBL/GenBank/DDBJ databases">
        <authorList>
            <person name="Chiriac C."/>
            <person name="Salcher M."/>
            <person name="Ghai R."/>
            <person name="Kavagutti S V."/>
        </authorList>
    </citation>
    <scope>NUCLEOTIDE SEQUENCE</scope>
</reference>
<organism evidence="3">
    <name type="scientific">uncultured Caudovirales phage</name>
    <dbReference type="NCBI Taxonomy" id="2100421"/>
    <lineage>
        <taxon>Viruses</taxon>
        <taxon>Duplodnaviria</taxon>
        <taxon>Heunggongvirae</taxon>
        <taxon>Uroviricota</taxon>
        <taxon>Caudoviricetes</taxon>
        <taxon>Peduoviridae</taxon>
        <taxon>Maltschvirus</taxon>
        <taxon>Maltschvirus maltsch</taxon>
    </lineage>
</organism>
<feature type="domain" description="DUF5681" evidence="2">
    <location>
        <begin position="24"/>
        <end position="55"/>
    </location>
</feature>
<evidence type="ECO:0000259" key="2">
    <source>
        <dbReference type="Pfam" id="PF18932"/>
    </source>
</evidence>
<gene>
    <name evidence="3" type="ORF">UFOVP840_3</name>
</gene>
<feature type="region of interest" description="Disordered" evidence="1">
    <location>
        <begin position="154"/>
        <end position="177"/>
    </location>
</feature>
<dbReference type="EMBL" id="LR796785">
    <property type="protein sequence ID" value="CAB4165925.1"/>
    <property type="molecule type" value="Genomic_DNA"/>
</dbReference>
<evidence type="ECO:0000256" key="1">
    <source>
        <dbReference type="SAM" id="MobiDB-lite"/>
    </source>
</evidence>